<organism evidence="1 2">
    <name type="scientific">Ideonella azotifigens</name>
    <dbReference type="NCBI Taxonomy" id="513160"/>
    <lineage>
        <taxon>Bacteria</taxon>
        <taxon>Pseudomonadati</taxon>
        <taxon>Pseudomonadota</taxon>
        <taxon>Betaproteobacteria</taxon>
        <taxon>Burkholderiales</taxon>
        <taxon>Sphaerotilaceae</taxon>
        <taxon>Ideonella</taxon>
    </lineage>
</organism>
<name>A0ABP3V4Z8_9BURK</name>
<keyword evidence="2" id="KW-1185">Reference proteome</keyword>
<dbReference type="Proteomes" id="UP001500279">
    <property type="component" value="Unassembled WGS sequence"/>
</dbReference>
<reference evidence="2" key="1">
    <citation type="journal article" date="2019" name="Int. J. Syst. Evol. Microbiol.">
        <title>The Global Catalogue of Microorganisms (GCM) 10K type strain sequencing project: providing services to taxonomists for standard genome sequencing and annotation.</title>
        <authorList>
            <consortium name="The Broad Institute Genomics Platform"/>
            <consortium name="The Broad Institute Genome Sequencing Center for Infectious Disease"/>
            <person name="Wu L."/>
            <person name="Ma J."/>
        </authorList>
    </citation>
    <scope>NUCLEOTIDE SEQUENCE [LARGE SCALE GENOMIC DNA]</scope>
    <source>
        <strain evidence="2">JCM 15503</strain>
    </source>
</reference>
<proteinExistence type="predicted"/>
<dbReference type="RefSeq" id="WP_231011318.1">
    <property type="nucleotide sequence ID" value="NZ_BAAAEW010000008.1"/>
</dbReference>
<accession>A0ABP3V4Z8</accession>
<gene>
    <name evidence="1" type="ORF">GCM10009107_17840</name>
</gene>
<evidence type="ECO:0008006" key="3">
    <source>
        <dbReference type="Google" id="ProtNLM"/>
    </source>
</evidence>
<protein>
    <recommendedName>
        <fullName evidence="3">Tetratricopeptide repeat protein</fullName>
    </recommendedName>
</protein>
<comment type="caution">
    <text evidence="1">The sequence shown here is derived from an EMBL/GenBank/DDBJ whole genome shotgun (WGS) entry which is preliminary data.</text>
</comment>
<evidence type="ECO:0000313" key="1">
    <source>
        <dbReference type="EMBL" id="GAA0748398.1"/>
    </source>
</evidence>
<evidence type="ECO:0000313" key="2">
    <source>
        <dbReference type="Proteomes" id="UP001500279"/>
    </source>
</evidence>
<dbReference type="EMBL" id="BAAAEW010000008">
    <property type="protein sequence ID" value="GAA0748398.1"/>
    <property type="molecule type" value="Genomic_DNA"/>
</dbReference>
<sequence length="296" mass="30836">MTLEAFLRTAWDEHADAAQAVAERLPGALDLLQVPADVSPLVRLATHVYGEHLGAWQAGLALLERMGGLPLCAQDPAALLAVQRGQAALRIASGEPGADALATLPVSEHVSVLAQVAAMQTGRENLPAAIQALEAALQAEAKASPEEDASAARPGWRAMAVAGNNLAAALEGQAGRSAAETEAMLRAARIGLTYWRLAGGWLEEERAHYQLARCELAAGQPEAAAASALQCVTICERESAPAFELFFGHAVHALALRAAGDASGHAAARSLALAAHAQLGADEQPWCRREHAELNS</sequence>